<keyword evidence="5" id="KW-1185">Reference proteome</keyword>
<evidence type="ECO:0000313" key="4">
    <source>
        <dbReference type="EMBL" id="TYL54030.1"/>
    </source>
</evidence>
<feature type="domain" description="Alkaline phosphatase-like protein PglZ N-terminal" evidence="2">
    <location>
        <begin position="13"/>
        <end position="111"/>
    </location>
</feature>
<sequence length="890" mass="95079">MVARVTPVTTHVPVATEASVQEHVAAFAATARAAERVLILRAQSSWSGPTSIVAAGRTIRIVEGVSQLAILDELYSLEPEELLAVVTPLTEDELGSAILLQAYHQRITRLDVWNLVPGLFGVRSQDVDPALRAIGQNWLPEALLRYQPATRWPKQTGRPLSTGVVIRLLLAEILGISLLEEIDAARVLEQLERPDARTRWRELDEPTREGLTTAAGKVLGGHVVLALRAAASDNPISIAAIGLVADVLWPAGGRSSLQGEALAARVRLEKLLGPNIEERDARALADASIAAGLRREALGDDGFEHILDQAEALAKDLGWEAGAAQSRFTRAGMFARLGEVGRAIKAWLAGAADAAALAESAVRNLSGHAFAARYASEVFAAQMAVRLMRWMSVEVKAPASLDETLTAYVHDTGWADRALSATWVGSSVAETAVAYEALVERARDRRDREDAAAAALVTGETHAGTVIPVEQLLERVVVPLSTRVQSLIILIDGMSIATATEIAQDAQQAGWVEVLPDGHPRRLVALAALPSLTRFSRTSFFAGALCAGDQTTEKAKFAERVGGVAFHKDDLRAAGGHELPRSVVDAINDGKRKIVGVVLNTIDDALAKHDPGGTRWNLAAVQHLRALLDAAALAGRAVVLTSDHGHVIERGGEYRPIAGGSGGARWRTVDSGALAKDEIVVMGSRVLSPEGRAILAVDERLRYMPKAAGYHGGASLAELTVPVIVLRNARGGEIPGWPDAVPQTPTWWNESATVGAAPAPTKAARRPARRVTEQTPAMFDIEVGGEHESSLSSRLVASDLYRSQKTRAGRHALSDEVVTRAIDVLHTQGGRAHRDAFGAGLGIATTAIDQTLAALRRLLNVEGYDVISLDRDGVTILLDVDLLREQFKVR</sequence>
<protein>
    <submittedName>
        <fullName evidence="4">BREX-2 system phosphatase PglZ</fullName>
    </submittedName>
</protein>
<feature type="domain" description="Alkaline phosphatase-like protein PglZ second" evidence="1">
    <location>
        <begin position="183"/>
        <end position="328"/>
    </location>
</feature>
<comment type="caution">
    <text evidence="4">The sequence shown here is derived from an EMBL/GenBank/DDBJ whole genome shotgun (WGS) entry which is preliminary data.</text>
</comment>
<dbReference type="InterPro" id="IPR058882">
    <property type="entry name" value="PglZ_C"/>
</dbReference>
<dbReference type="Pfam" id="PF25862">
    <property type="entry name" value="PglZ_1st"/>
    <property type="match status" value="1"/>
</dbReference>
<feature type="domain" description="Alkaline phosphatase-like protein PglZ C-terminal" evidence="3">
    <location>
        <begin position="788"/>
        <end position="888"/>
    </location>
</feature>
<name>A0A5S4VBL1_9MICO</name>
<gene>
    <name evidence="4" type="primary">pglZ</name>
    <name evidence="4" type="ORF">FYC51_10560</name>
</gene>
<dbReference type="AlphaFoldDB" id="A0A5S4VBL1"/>
<dbReference type="EMBL" id="VSSB01000001">
    <property type="protein sequence ID" value="TYL54030.1"/>
    <property type="molecule type" value="Genomic_DNA"/>
</dbReference>
<dbReference type="NCBIfam" id="NF033446">
    <property type="entry name" value="BREX_PglZ_2"/>
    <property type="match status" value="1"/>
</dbReference>
<dbReference type="InterPro" id="IPR058881">
    <property type="entry name" value="PglZ_2nd"/>
</dbReference>
<dbReference type="Proteomes" id="UP000325243">
    <property type="component" value="Unassembled WGS sequence"/>
</dbReference>
<organism evidence="4 5">
    <name type="scientific">Agromyces mariniharenae</name>
    <dbReference type="NCBI Taxonomy" id="2604423"/>
    <lineage>
        <taxon>Bacteria</taxon>
        <taxon>Bacillati</taxon>
        <taxon>Actinomycetota</taxon>
        <taxon>Actinomycetes</taxon>
        <taxon>Micrococcales</taxon>
        <taxon>Microbacteriaceae</taxon>
        <taxon>Agromyces</taxon>
    </lineage>
</organism>
<dbReference type="SUPFAM" id="SSF53649">
    <property type="entry name" value="Alkaline phosphatase-like"/>
    <property type="match status" value="1"/>
</dbReference>
<proteinExistence type="predicted"/>
<evidence type="ECO:0000259" key="2">
    <source>
        <dbReference type="Pfam" id="PF25862"/>
    </source>
</evidence>
<evidence type="ECO:0000259" key="3">
    <source>
        <dbReference type="Pfam" id="PF25863"/>
    </source>
</evidence>
<dbReference type="InterPro" id="IPR047992">
    <property type="entry name" value="BREX_PglZ"/>
</dbReference>
<reference evidence="4 5" key="1">
    <citation type="submission" date="2019-08" db="EMBL/GenBank/DDBJ databases">
        <authorList>
            <person name="Hu J."/>
        </authorList>
    </citation>
    <scope>NUCLEOTIDE SEQUENCE [LARGE SCALE GENOMIC DNA]</scope>
    <source>
        <strain evidence="4 5">NEAU-184</strain>
    </source>
</reference>
<dbReference type="InterPro" id="IPR058880">
    <property type="entry name" value="PglZ_N"/>
</dbReference>
<evidence type="ECO:0000313" key="5">
    <source>
        <dbReference type="Proteomes" id="UP000325243"/>
    </source>
</evidence>
<dbReference type="InterPro" id="IPR017850">
    <property type="entry name" value="Alkaline_phosphatase_core_sf"/>
</dbReference>
<dbReference type="Pfam" id="PF25863">
    <property type="entry name" value="PglZ_C"/>
    <property type="match status" value="1"/>
</dbReference>
<dbReference type="Pfam" id="PF25861">
    <property type="entry name" value="PglZ_2nd"/>
    <property type="match status" value="1"/>
</dbReference>
<dbReference type="Pfam" id="PF08665">
    <property type="entry name" value="PglZ"/>
    <property type="match status" value="1"/>
</dbReference>
<evidence type="ECO:0000259" key="1">
    <source>
        <dbReference type="Pfam" id="PF25861"/>
    </source>
</evidence>
<accession>A0A5S4VBL1</accession>